<keyword evidence="1" id="KW-1133">Transmembrane helix</keyword>
<accession>A0A1Y2ACL0</accession>
<dbReference type="Proteomes" id="UP000193920">
    <property type="component" value="Unassembled WGS sequence"/>
</dbReference>
<comment type="caution">
    <text evidence="2">The sequence shown here is derived from an EMBL/GenBank/DDBJ whole genome shotgun (WGS) entry which is preliminary data.</text>
</comment>
<name>A0A1Y2ACL0_9FUNG</name>
<dbReference type="OrthoDB" id="10482276at2759"/>
<reference evidence="2 3" key="1">
    <citation type="submission" date="2016-08" db="EMBL/GenBank/DDBJ databases">
        <title>A Parts List for Fungal Cellulosomes Revealed by Comparative Genomics.</title>
        <authorList>
            <consortium name="DOE Joint Genome Institute"/>
            <person name="Haitjema C.H."/>
            <person name="Gilmore S.P."/>
            <person name="Henske J.K."/>
            <person name="Solomon K.V."/>
            <person name="De Groot R."/>
            <person name="Kuo A."/>
            <person name="Mondo S.J."/>
            <person name="Salamov A.A."/>
            <person name="Labutti K."/>
            <person name="Zhao Z."/>
            <person name="Chiniquy J."/>
            <person name="Barry K."/>
            <person name="Brewer H.M."/>
            <person name="Purvine S.O."/>
            <person name="Wright A.T."/>
            <person name="Boxma B."/>
            <person name="Van Alen T."/>
            <person name="Hackstein J.H."/>
            <person name="Baker S.E."/>
            <person name="Grigoriev I.V."/>
            <person name="O'Malley M.A."/>
        </authorList>
    </citation>
    <scope>NUCLEOTIDE SEQUENCE [LARGE SCALE GENOMIC DNA]</scope>
    <source>
        <strain evidence="2 3">G1</strain>
    </source>
</reference>
<evidence type="ECO:0000256" key="1">
    <source>
        <dbReference type="SAM" id="Phobius"/>
    </source>
</evidence>
<evidence type="ECO:0000313" key="3">
    <source>
        <dbReference type="Proteomes" id="UP000193920"/>
    </source>
</evidence>
<evidence type="ECO:0000313" key="2">
    <source>
        <dbReference type="EMBL" id="ORY20278.1"/>
    </source>
</evidence>
<keyword evidence="1" id="KW-0472">Membrane</keyword>
<feature type="transmembrane region" description="Helical" evidence="1">
    <location>
        <begin position="52"/>
        <end position="73"/>
    </location>
</feature>
<organism evidence="2 3">
    <name type="scientific">Neocallimastix californiae</name>
    <dbReference type="NCBI Taxonomy" id="1754190"/>
    <lineage>
        <taxon>Eukaryota</taxon>
        <taxon>Fungi</taxon>
        <taxon>Fungi incertae sedis</taxon>
        <taxon>Chytridiomycota</taxon>
        <taxon>Chytridiomycota incertae sedis</taxon>
        <taxon>Neocallimastigomycetes</taxon>
        <taxon>Neocallimastigales</taxon>
        <taxon>Neocallimastigaceae</taxon>
        <taxon>Neocallimastix</taxon>
    </lineage>
</organism>
<feature type="transmembrane region" description="Helical" evidence="1">
    <location>
        <begin position="243"/>
        <end position="264"/>
    </location>
</feature>
<feature type="transmembrane region" description="Helical" evidence="1">
    <location>
        <begin position="118"/>
        <end position="140"/>
    </location>
</feature>
<dbReference type="AlphaFoldDB" id="A0A1Y2ACL0"/>
<dbReference type="EMBL" id="MCOG01000294">
    <property type="protein sequence ID" value="ORY20278.1"/>
    <property type="molecule type" value="Genomic_DNA"/>
</dbReference>
<feature type="transmembrane region" description="Helical" evidence="1">
    <location>
        <begin position="23"/>
        <end position="40"/>
    </location>
</feature>
<feature type="transmembrane region" description="Helical" evidence="1">
    <location>
        <begin position="171"/>
        <end position="190"/>
    </location>
</feature>
<gene>
    <name evidence="2" type="ORF">LY90DRAFT_676836</name>
</gene>
<proteinExistence type="predicted"/>
<protein>
    <recommendedName>
        <fullName evidence="4">G-protein coupled receptors family 1 profile domain-containing protein</fullName>
    </recommendedName>
</protein>
<keyword evidence="1" id="KW-0812">Transmembrane</keyword>
<keyword evidence="3" id="KW-1185">Reference proteome</keyword>
<sequence>MTNCNIPKDIWTYLGNDVNKSQYFNPIFSWFVVAYTYYAVGRNSGSIWKYLYYVTLFGLLANIVVIIKEYLYLKNYHIEYVKYTVWLETYLYGINEWGFVFINFQKIRSCIPFLKKKFWMIFIYILLVYTIFCRTMIAYYKIGEEYEKFRNCHLKVEQDLNVTTKSTKFHATLYIPIGVVELIFILSVLREYFNEKANTIKKELSALLHSTLFRTLIISVIYILIAIDVLFEKVGAVDFYRKLLWRIKGIFGIIFLVDLLLLRIDLDSNTLIMQKQEIEKQKKEIALYGPYSSTERNSNEYDLNLNFDTNNKNLTLSQSSSICLPLITKMPYIYPQSKENNSQINSVYRNHENNENISPNLEYYMNNSFSSYSNETLNYNRKLSH</sequence>
<evidence type="ECO:0008006" key="4">
    <source>
        <dbReference type="Google" id="ProtNLM"/>
    </source>
</evidence>
<feature type="transmembrane region" description="Helical" evidence="1">
    <location>
        <begin position="211"/>
        <end position="231"/>
    </location>
</feature>